<keyword evidence="4 7" id="KW-0812">Transmembrane</keyword>
<evidence type="ECO:0000313" key="10">
    <source>
        <dbReference type="Proteomes" id="UP000051085"/>
    </source>
</evidence>
<evidence type="ECO:0000256" key="4">
    <source>
        <dbReference type="ARBA" id="ARBA00022692"/>
    </source>
</evidence>
<dbReference type="SUPFAM" id="SSF103473">
    <property type="entry name" value="MFS general substrate transporter"/>
    <property type="match status" value="1"/>
</dbReference>
<dbReference type="PANTHER" id="PTHR43124">
    <property type="entry name" value="PURINE EFFLUX PUMP PBUE"/>
    <property type="match status" value="1"/>
</dbReference>
<dbReference type="InterPro" id="IPR011701">
    <property type="entry name" value="MFS"/>
</dbReference>
<keyword evidence="5 7" id="KW-1133">Transmembrane helix</keyword>
<organism evidence="9 10">
    <name type="scientific">Limosilactobacillus pontis DSM 8475</name>
    <dbReference type="NCBI Taxonomy" id="1423794"/>
    <lineage>
        <taxon>Bacteria</taxon>
        <taxon>Bacillati</taxon>
        <taxon>Bacillota</taxon>
        <taxon>Bacilli</taxon>
        <taxon>Lactobacillales</taxon>
        <taxon>Lactobacillaceae</taxon>
        <taxon>Limosilactobacillus</taxon>
    </lineage>
</organism>
<feature type="transmembrane region" description="Helical" evidence="7">
    <location>
        <begin position="359"/>
        <end position="379"/>
    </location>
</feature>
<dbReference type="InterPro" id="IPR036259">
    <property type="entry name" value="MFS_trans_sf"/>
</dbReference>
<dbReference type="InterPro" id="IPR020846">
    <property type="entry name" value="MFS_dom"/>
</dbReference>
<dbReference type="EMBL" id="AZGO01000002">
    <property type="protein sequence ID" value="KRM38112.1"/>
    <property type="molecule type" value="Genomic_DNA"/>
</dbReference>
<feature type="domain" description="Major facilitator superfamily (MFS) profile" evidence="8">
    <location>
        <begin position="26"/>
        <end position="421"/>
    </location>
</feature>
<accession>A0A922TLV0</accession>
<evidence type="ECO:0000256" key="5">
    <source>
        <dbReference type="ARBA" id="ARBA00022989"/>
    </source>
</evidence>
<evidence type="ECO:0000256" key="1">
    <source>
        <dbReference type="ARBA" id="ARBA00004651"/>
    </source>
</evidence>
<protein>
    <recommendedName>
        <fullName evidence="8">Major facilitator superfamily (MFS) profile domain-containing protein</fullName>
    </recommendedName>
</protein>
<dbReference type="InterPro" id="IPR050189">
    <property type="entry name" value="MFS_Efflux_Transporters"/>
</dbReference>
<feature type="transmembrane region" description="Helical" evidence="7">
    <location>
        <begin position="399"/>
        <end position="417"/>
    </location>
</feature>
<comment type="caution">
    <text evidence="9">The sequence shown here is derived from an EMBL/GenBank/DDBJ whole genome shotgun (WGS) entry which is preliminary data.</text>
</comment>
<reference evidence="9 10" key="1">
    <citation type="journal article" date="2015" name="Genome Announc.">
        <title>Expanding the biotechnology potential of lactobacilli through comparative genomics of 213 strains and associated genera.</title>
        <authorList>
            <person name="Sun Z."/>
            <person name="Harris H.M."/>
            <person name="McCann A."/>
            <person name="Guo C."/>
            <person name="Argimon S."/>
            <person name="Zhang W."/>
            <person name="Yang X."/>
            <person name="Jeffery I.B."/>
            <person name="Cooney J.C."/>
            <person name="Kagawa T.F."/>
            <person name="Liu W."/>
            <person name="Song Y."/>
            <person name="Salvetti E."/>
            <person name="Wrobel A."/>
            <person name="Rasinkangas P."/>
            <person name="Parkhill J."/>
            <person name="Rea M.C."/>
            <person name="O'Sullivan O."/>
            <person name="Ritari J."/>
            <person name="Douillard F.P."/>
            <person name="Paul Ross R."/>
            <person name="Yang R."/>
            <person name="Briner A.E."/>
            <person name="Felis G.E."/>
            <person name="de Vos W.M."/>
            <person name="Barrangou R."/>
            <person name="Klaenhammer T.R."/>
            <person name="Caufield P.W."/>
            <person name="Cui Y."/>
            <person name="Zhang H."/>
            <person name="O'Toole P.W."/>
        </authorList>
    </citation>
    <scope>NUCLEOTIDE SEQUENCE [LARGE SCALE GENOMIC DNA]</scope>
    <source>
        <strain evidence="9 10">DSM 8475</strain>
    </source>
</reference>
<feature type="transmembrane region" description="Helical" evidence="7">
    <location>
        <begin position="184"/>
        <end position="201"/>
    </location>
</feature>
<gene>
    <name evidence="9" type="ORF">FD34_GL001061</name>
</gene>
<feature type="transmembrane region" description="Helical" evidence="7">
    <location>
        <begin position="273"/>
        <end position="293"/>
    </location>
</feature>
<dbReference type="Gene3D" id="1.20.1250.20">
    <property type="entry name" value="MFS general substrate transporter like domains"/>
    <property type="match status" value="1"/>
</dbReference>
<evidence type="ECO:0000256" key="6">
    <source>
        <dbReference type="ARBA" id="ARBA00023136"/>
    </source>
</evidence>
<proteinExistence type="predicted"/>
<evidence type="ECO:0000256" key="3">
    <source>
        <dbReference type="ARBA" id="ARBA00022475"/>
    </source>
</evidence>
<dbReference type="Proteomes" id="UP000051085">
    <property type="component" value="Unassembled WGS sequence"/>
</dbReference>
<dbReference type="PANTHER" id="PTHR43124:SF3">
    <property type="entry name" value="CHLORAMPHENICOL EFFLUX PUMP RV0191"/>
    <property type="match status" value="1"/>
</dbReference>
<dbReference type="PROSITE" id="PS50850">
    <property type="entry name" value="MFS"/>
    <property type="match status" value="1"/>
</dbReference>
<feature type="transmembrane region" description="Helical" evidence="7">
    <location>
        <begin position="94"/>
        <end position="112"/>
    </location>
</feature>
<feature type="transmembrane region" description="Helical" evidence="7">
    <location>
        <begin position="64"/>
        <end position="82"/>
    </location>
</feature>
<feature type="transmembrane region" description="Helical" evidence="7">
    <location>
        <begin position="324"/>
        <end position="347"/>
    </location>
</feature>
<sequence>MINVYHFATSKKESGIENMNNKHSMITKLAFLSVSFMITSAYAIQGSLPQLKAALGITQTQSEYLVTTPSFAVMIFVVLSPLIQEWFHISDKKIIMAGVTIVGIAGLVPLFVNNYMTILVSRLVLGAGYGLYNSQAISMIAVWYDGTERAQMLGWRAAAEQIGQAATLTIAGLILSYAGWHQSFAVYALAFVVLVFFALRVPDDSQAQGQEVDEDNLAEDLGEDENQTITKISPVVYLLVLFAFLLVVDYVGMENRFPGLAVAINGSHYTGSSMFLSLMLIGATLGGICYGTIQKHLGFGTVYLGLGLMALSNFLFGFAGHNYFLMVAGLLLIGFPLQLVSPLIFNLLPDLAPANRQPLVTSLCLIGFNFGAFFSPTIAEWTNHLLGQPLSGMGLAAPFPIYGVGLIIIALIIFFATRHTAH</sequence>
<evidence type="ECO:0000256" key="2">
    <source>
        <dbReference type="ARBA" id="ARBA00022448"/>
    </source>
</evidence>
<dbReference type="AlphaFoldDB" id="A0A922TLV0"/>
<evidence type="ECO:0000256" key="7">
    <source>
        <dbReference type="SAM" id="Phobius"/>
    </source>
</evidence>
<dbReference type="GO" id="GO:0005886">
    <property type="term" value="C:plasma membrane"/>
    <property type="evidence" value="ECO:0007669"/>
    <property type="project" value="UniProtKB-SubCell"/>
</dbReference>
<keyword evidence="3" id="KW-1003">Cell membrane</keyword>
<feature type="transmembrane region" description="Helical" evidence="7">
    <location>
        <begin position="124"/>
        <end position="145"/>
    </location>
</feature>
<feature type="transmembrane region" description="Helical" evidence="7">
    <location>
        <begin position="300"/>
        <end position="318"/>
    </location>
</feature>
<name>A0A922TLV0_9LACO</name>
<keyword evidence="6 7" id="KW-0472">Membrane</keyword>
<dbReference type="GO" id="GO:0022857">
    <property type="term" value="F:transmembrane transporter activity"/>
    <property type="evidence" value="ECO:0007669"/>
    <property type="project" value="InterPro"/>
</dbReference>
<dbReference type="Pfam" id="PF07690">
    <property type="entry name" value="MFS_1"/>
    <property type="match status" value="1"/>
</dbReference>
<keyword evidence="2" id="KW-0813">Transport</keyword>
<evidence type="ECO:0000313" key="9">
    <source>
        <dbReference type="EMBL" id="KRM38112.1"/>
    </source>
</evidence>
<comment type="subcellular location">
    <subcellularLocation>
        <location evidence="1">Cell membrane</location>
        <topology evidence="1">Multi-pass membrane protein</topology>
    </subcellularLocation>
</comment>
<feature type="transmembrane region" description="Helical" evidence="7">
    <location>
        <begin position="235"/>
        <end position="253"/>
    </location>
</feature>
<feature type="transmembrane region" description="Helical" evidence="7">
    <location>
        <begin position="26"/>
        <end position="44"/>
    </location>
</feature>
<evidence type="ECO:0000259" key="8">
    <source>
        <dbReference type="PROSITE" id="PS50850"/>
    </source>
</evidence>